<feature type="transmembrane region" description="Helical" evidence="3">
    <location>
        <begin position="21"/>
        <end position="38"/>
    </location>
</feature>
<dbReference type="Proteomes" id="UP000479710">
    <property type="component" value="Unassembled WGS sequence"/>
</dbReference>
<feature type="region of interest" description="Disordered" evidence="2">
    <location>
        <begin position="192"/>
        <end position="212"/>
    </location>
</feature>
<feature type="compositionally biased region" description="Basic residues" evidence="2">
    <location>
        <begin position="192"/>
        <end position="204"/>
    </location>
</feature>
<name>A0A6G1EH54_9ORYZ</name>
<dbReference type="PANTHER" id="PTHR46146:SF20">
    <property type="entry name" value="OS04G0439600 PROTEIN"/>
    <property type="match status" value="1"/>
</dbReference>
<dbReference type="InterPro" id="IPR001245">
    <property type="entry name" value="Ser-Thr/Tyr_kinase_cat_dom"/>
</dbReference>
<dbReference type="EMBL" id="SPHZ02000003">
    <property type="protein sequence ID" value="KAF0924128.1"/>
    <property type="molecule type" value="Genomic_DNA"/>
</dbReference>
<keyword evidence="6" id="KW-1185">Reference proteome</keyword>
<evidence type="ECO:0000256" key="3">
    <source>
        <dbReference type="SAM" id="Phobius"/>
    </source>
</evidence>
<evidence type="ECO:0000313" key="6">
    <source>
        <dbReference type="Proteomes" id="UP000479710"/>
    </source>
</evidence>
<dbReference type="InterPro" id="IPR011009">
    <property type="entry name" value="Kinase-like_dom_sf"/>
</dbReference>
<feature type="binding site" evidence="1">
    <location>
        <position position="123"/>
    </location>
    <ligand>
        <name>ATP</name>
        <dbReference type="ChEBI" id="CHEBI:30616"/>
    </ligand>
</feature>
<comment type="caution">
    <text evidence="5">The sequence shown here is derived from an EMBL/GenBank/DDBJ whole genome shotgun (WGS) entry which is preliminary data.</text>
</comment>
<proteinExistence type="predicted"/>
<dbReference type="GO" id="GO:0005524">
    <property type="term" value="F:ATP binding"/>
    <property type="evidence" value="ECO:0007669"/>
    <property type="project" value="UniProtKB-UniRule"/>
</dbReference>
<dbReference type="SUPFAM" id="SSF56112">
    <property type="entry name" value="Protein kinase-like (PK-like)"/>
    <property type="match status" value="1"/>
</dbReference>
<reference evidence="5 6" key="1">
    <citation type="submission" date="2019-11" db="EMBL/GenBank/DDBJ databases">
        <title>Whole genome sequence of Oryza granulata.</title>
        <authorList>
            <person name="Li W."/>
        </authorList>
    </citation>
    <scope>NUCLEOTIDE SEQUENCE [LARGE SCALE GENOMIC DNA]</scope>
    <source>
        <strain evidence="6">cv. Menghai</strain>
        <tissue evidence="5">Leaf</tissue>
    </source>
</reference>
<dbReference type="PROSITE" id="PS00107">
    <property type="entry name" value="PROTEIN_KINASE_ATP"/>
    <property type="match status" value="1"/>
</dbReference>
<gene>
    <name evidence="5" type="ORF">E2562_008445</name>
</gene>
<keyword evidence="1" id="KW-0067">ATP-binding</keyword>
<dbReference type="GO" id="GO:0004672">
    <property type="term" value="F:protein kinase activity"/>
    <property type="evidence" value="ECO:0007669"/>
    <property type="project" value="InterPro"/>
</dbReference>
<accession>A0A6G1EH54</accession>
<evidence type="ECO:0000256" key="2">
    <source>
        <dbReference type="SAM" id="MobiDB-lite"/>
    </source>
</evidence>
<evidence type="ECO:0000256" key="1">
    <source>
        <dbReference type="PROSITE-ProRule" id="PRU10141"/>
    </source>
</evidence>
<keyword evidence="1" id="KW-0547">Nucleotide-binding</keyword>
<sequence>MSRWVGGGFADASSKNRRGTAGSRLVALLAALVTAYYLRRHRGSSSPVSGRIHAEPTGPAAPRVQRRLSAILSKGPNTTVEQFPPVALRAATDCFSPHHCIGSGSFGAVYRASLPDRREVAIKRAECCDTSGPSSSAAAARRIDYEVAFVSELALLSRINHKNLVRLLGFCADGGERILVYEFMPNGTLHDHLHKRPPPLARRRTGPDGPSS</sequence>
<keyword evidence="3" id="KW-0472">Membrane</keyword>
<feature type="domain" description="Protein kinase" evidence="4">
    <location>
        <begin position="95"/>
        <end position="212"/>
    </location>
</feature>
<dbReference type="InterPro" id="IPR000719">
    <property type="entry name" value="Prot_kinase_dom"/>
</dbReference>
<evidence type="ECO:0000259" key="4">
    <source>
        <dbReference type="PROSITE" id="PS50011"/>
    </source>
</evidence>
<dbReference type="PANTHER" id="PTHR46146">
    <property type="entry name" value="SERINE/THREONINE-PROTEIN KINASE-LIKE PROTEIN CCR4"/>
    <property type="match status" value="1"/>
</dbReference>
<dbReference type="AlphaFoldDB" id="A0A6G1EH54"/>
<keyword evidence="3" id="KW-0812">Transmembrane</keyword>
<feature type="region of interest" description="Disordered" evidence="2">
    <location>
        <begin position="43"/>
        <end position="63"/>
    </location>
</feature>
<evidence type="ECO:0000313" key="5">
    <source>
        <dbReference type="EMBL" id="KAF0924128.1"/>
    </source>
</evidence>
<dbReference type="Pfam" id="PF07714">
    <property type="entry name" value="PK_Tyr_Ser-Thr"/>
    <property type="match status" value="1"/>
</dbReference>
<protein>
    <recommendedName>
        <fullName evidence="4">Protein kinase domain-containing protein</fullName>
    </recommendedName>
</protein>
<dbReference type="PROSITE" id="PS50011">
    <property type="entry name" value="PROTEIN_KINASE_DOM"/>
    <property type="match status" value="1"/>
</dbReference>
<dbReference type="OrthoDB" id="61110at2759"/>
<dbReference type="Gene3D" id="3.30.200.20">
    <property type="entry name" value="Phosphorylase Kinase, domain 1"/>
    <property type="match status" value="1"/>
</dbReference>
<keyword evidence="3" id="KW-1133">Transmembrane helix</keyword>
<organism evidence="5 6">
    <name type="scientific">Oryza meyeriana var. granulata</name>
    <dbReference type="NCBI Taxonomy" id="110450"/>
    <lineage>
        <taxon>Eukaryota</taxon>
        <taxon>Viridiplantae</taxon>
        <taxon>Streptophyta</taxon>
        <taxon>Embryophyta</taxon>
        <taxon>Tracheophyta</taxon>
        <taxon>Spermatophyta</taxon>
        <taxon>Magnoliopsida</taxon>
        <taxon>Liliopsida</taxon>
        <taxon>Poales</taxon>
        <taxon>Poaceae</taxon>
        <taxon>BOP clade</taxon>
        <taxon>Oryzoideae</taxon>
        <taxon>Oryzeae</taxon>
        <taxon>Oryzinae</taxon>
        <taxon>Oryza</taxon>
        <taxon>Oryza meyeriana</taxon>
    </lineage>
</organism>
<dbReference type="InterPro" id="IPR017441">
    <property type="entry name" value="Protein_kinase_ATP_BS"/>
</dbReference>